<protein>
    <submittedName>
        <fullName evidence="4">CheY-like chemotaxis protein</fullName>
    </submittedName>
</protein>
<dbReference type="InterPro" id="IPR001789">
    <property type="entry name" value="Sig_transdc_resp-reg_receiver"/>
</dbReference>
<evidence type="ECO:0000256" key="1">
    <source>
        <dbReference type="ARBA" id="ARBA00023125"/>
    </source>
</evidence>
<feature type="domain" description="Response regulatory" evidence="3">
    <location>
        <begin position="10"/>
        <end position="126"/>
    </location>
</feature>
<gene>
    <name evidence="4" type="ORF">J2851_002763</name>
</gene>
<dbReference type="SUPFAM" id="SSF52172">
    <property type="entry name" value="CheY-like"/>
    <property type="match status" value="1"/>
</dbReference>
<evidence type="ECO:0000259" key="3">
    <source>
        <dbReference type="PROSITE" id="PS50110"/>
    </source>
</evidence>
<evidence type="ECO:0000313" key="5">
    <source>
        <dbReference type="Proteomes" id="UP000781958"/>
    </source>
</evidence>
<dbReference type="PANTHER" id="PTHR48111">
    <property type="entry name" value="REGULATOR OF RPOS"/>
    <property type="match status" value="1"/>
</dbReference>
<dbReference type="InterPro" id="IPR039420">
    <property type="entry name" value="WalR-like"/>
</dbReference>
<organism evidence="4 5">
    <name type="scientific">Azospirillum rugosum</name>
    <dbReference type="NCBI Taxonomy" id="416170"/>
    <lineage>
        <taxon>Bacteria</taxon>
        <taxon>Pseudomonadati</taxon>
        <taxon>Pseudomonadota</taxon>
        <taxon>Alphaproteobacteria</taxon>
        <taxon>Rhodospirillales</taxon>
        <taxon>Azospirillaceae</taxon>
        <taxon>Azospirillum</taxon>
    </lineage>
</organism>
<evidence type="ECO:0000313" key="4">
    <source>
        <dbReference type="EMBL" id="MBP2292981.1"/>
    </source>
</evidence>
<dbReference type="EMBL" id="JAGINP010000009">
    <property type="protein sequence ID" value="MBP2292981.1"/>
    <property type="molecule type" value="Genomic_DNA"/>
</dbReference>
<sequence>MAMDEGKPVHVLVVEDEVLVAWALREILEGAGYRVTVAHDGLRALAFEAEDPADALLTDLQMPHLNGAALVRRLRSSRPLLPVIVMTGTPDVRDLAGLGHGTPASTIIVAKPLSPQPILAALRAALEAS</sequence>
<reference evidence="4 5" key="1">
    <citation type="submission" date="2021-03" db="EMBL/GenBank/DDBJ databases">
        <title>Genomic Encyclopedia of Type Strains, Phase III (KMG-III): the genomes of soil and plant-associated and newly described type strains.</title>
        <authorList>
            <person name="Whitman W."/>
        </authorList>
    </citation>
    <scope>NUCLEOTIDE SEQUENCE [LARGE SCALE GENOMIC DNA]</scope>
    <source>
        <strain evidence="4 5">IMMIB AFH-6</strain>
    </source>
</reference>
<dbReference type="Pfam" id="PF00072">
    <property type="entry name" value="Response_reg"/>
    <property type="match status" value="1"/>
</dbReference>
<accession>A0ABS4SKA6</accession>
<dbReference type="Gene3D" id="3.40.50.2300">
    <property type="match status" value="1"/>
</dbReference>
<dbReference type="InterPro" id="IPR011006">
    <property type="entry name" value="CheY-like_superfamily"/>
</dbReference>
<dbReference type="CDD" id="cd00156">
    <property type="entry name" value="REC"/>
    <property type="match status" value="1"/>
</dbReference>
<keyword evidence="5" id="KW-1185">Reference proteome</keyword>
<keyword evidence="1" id="KW-0238">DNA-binding</keyword>
<dbReference type="PROSITE" id="PS50110">
    <property type="entry name" value="RESPONSE_REGULATORY"/>
    <property type="match status" value="1"/>
</dbReference>
<comment type="caution">
    <text evidence="4">The sequence shown here is derived from an EMBL/GenBank/DDBJ whole genome shotgun (WGS) entry which is preliminary data.</text>
</comment>
<dbReference type="RefSeq" id="WP_246500643.1">
    <property type="nucleotide sequence ID" value="NZ_JAGINP010000009.1"/>
</dbReference>
<proteinExistence type="predicted"/>
<dbReference type="PANTHER" id="PTHR48111:SF50">
    <property type="entry name" value="KDP OPERON TRANSCRIPTIONAL REGULATORY PROTEIN KDPE"/>
    <property type="match status" value="1"/>
</dbReference>
<feature type="modified residue" description="4-aspartylphosphate" evidence="2">
    <location>
        <position position="59"/>
    </location>
</feature>
<name>A0ABS4SKA6_9PROT</name>
<dbReference type="SMART" id="SM00448">
    <property type="entry name" value="REC"/>
    <property type="match status" value="1"/>
</dbReference>
<dbReference type="Proteomes" id="UP000781958">
    <property type="component" value="Unassembled WGS sequence"/>
</dbReference>
<evidence type="ECO:0000256" key="2">
    <source>
        <dbReference type="PROSITE-ProRule" id="PRU00169"/>
    </source>
</evidence>
<keyword evidence="2" id="KW-0597">Phosphoprotein</keyword>